<accession>A0AA96WS26</accession>
<reference evidence="1" key="2">
    <citation type="submission" date="2023-07" db="EMBL/GenBank/DDBJ databases">
        <authorList>
            <person name="Bai X.-H."/>
            <person name="Wang H.-H."/>
            <person name="Wang J."/>
            <person name="Ma M.-Y."/>
            <person name="Hu H.-H."/>
            <person name="Song Z.-L."/>
            <person name="Ma H.-G."/>
            <person name="Fan Y."/>
            <person name="Du C.-Y."/>
            <person name="Xu J.-C."/>
        </authorList>
    </citation>
    <scope>NUCLEOTIDE SEQUENCE</scope>
    <source>
        <strain evidence="1">CZ1</strain>
    </source>
</reference>
<dbReference type="RefSeq" id="WP_316426527.1">
    <property type="nucleotide sequence ID" value="NZ_CP130144.1"/>
</dbReference>
<gene>
    <name evidence="1" type="ORF">Q2T42_21740</name>
</gene>
<organism evidence="1">
    <name type="scientific">Leptolyngbya boryana CZ1</name>
    <dbReference type="NCBI Taxonomy" id="3060204"/>
    <lineage>
        <taxon>Bacteria</taxon>
        <taxon>Bacillati</taxon>
        <taxon>Cyanobacteriota</taxon>
        <taxon>Cyanophyceae</taxon>
        <taxon>Leptolyngbyales</taxon>
        <taxon>Leptolyngbyaceae</taxon>
        <taxon>Leptolyngbya group</taxon>
        <taxon>Leptolyngbya</taxon>
    </lineage>
</organism>
<sequence length="192" mass="22426">MEFLAILSTISEAVSTFKKLRSFVNNEMGDLLNRLGDGEFEEAQKHLAWSQSSSNAKMHINNAATLFRLAKSRYFPINRWNYFFKEAFVESMLSKPPFEYARMVHYQRACLCLVLAAACYKYLDETVAARETLKEAQLIFDEYLKELKSEIESVTIIRGKYSRWINTERREQLMSELSKQQREFSVLSQAIC</sequence>
<proteinExistence type="predicted"/>
<protein>
    <submittedName>
        <fullName evidence="1">Uncharacterized protein</fullName>
    </submittedName>
</protein>
<name>A0AA96WS26_LEPBY</name>
<dbReference type="AlphaFoldDB" id="A0AA96WS26"/>
<evidence type="ECO:0000313" key="1">
    <source>
        <dbReference type="EMBL" id="WNZ44428.1"/>
    </source>
</evidence>
<reference evidence="1" key="1">
    <citation type="journal article" date="2023" name="Plants (Basel)">
        <title>Genomic Analysis of Leptolyngbya boryana CZ1 Reveals Efficient Carbon Fixation Modules.</title>
        <authorList>
            <person name="Bai X."/>
            <person name="Wang H."/>
            <person name="Cheng W."/>
            <person name="Wang J."/>
            <person name="Ma M."/>
            <person name="Hu H."/>
            <person name="Song Z."/>
            <person name="Ma H."/>
            <person name="Fan Y."/>
            <person name="Du C."/>
            <person name="Xu J."/>
        </authorList>
    </citation>
    <scope>NUCLEOTIDE SEQUENCE</scope>
    <source>
        <strain evidence="1">CZ1</strain>
    </source>
</reference>
<dbReference type="EMBL" id="CP130144">
    <property type="protein sequence ID" value="WNZ44428.1"/>
    <property type="molecule type" value="Genomic_DNA"/>
</dbReference>